<sequence>MKRKIFIAKLLHAIKAAVMDEKVIEKVAPKKQRINWAAVYQYLLDYCQDTTIHGFKYIGATDRPWLERIFWMISFIISTIGCAMLISEMFEKLQTNPITVSLAERPSSIQEIAFPSVSICPEIQTTFDSGFNFRTIVDAEKSFDFDSLDDLDKARLQAISFICKPEYLKRVNFSTQTGNLVEVMRSLVSTTWFKQQSASWNKIYGASFALRLTPYGFCFTFNVINDTDLLHKSEVSSDFFFTRDENLYKRDFQAFSAPPKSVIDFNHDFPWSATISGSDSGLSVALRSNEGSTNWSCSRYEGFRYFIHGTNELLSSTNRFHLQFGELTELLIKPKMTITEEDLRDYTLERRNCFFNGEKQLRYFKQYTKYNCEQECLSNYTAKKCNCVKFSVIRDKSTPICTNQQLECFENAENELFNDEISFDSKSEKSKYRDLIKCACLPQCESIKYELELVKTNYKIHLTEYQTLATLKVFFKDNEFVPLKRFQLYGTVDFLANCGGLLGLFVGVSVLSIVEIFYYFILRLACIMRNPDIDNEDKTDGEKDLDKIEKQTQAVVPVENRERY</sequence>
<dbReference type="PANTHER" id="PTHR11690">
    <property type="entry name" value="AMILORIDE-SENSITIVE SODIUM CHANNEL-RELATED"/>
    <property type="match status" value="1"/>
</dbReference>
<dbReference type="InterPro" id="IPR001873">
    <property type="entry name" value="ENaC"/>
</dbReference>
<evidence type="ECO:0000256" key="2">
    <source>
        <dbReference type="ARBA" id="ARBA00007193"/>
    </source>
</evidence>
<comment type="similarity">
    <text evidence="2 12">Belongs to the amiloride-sensitive sodium channel (TC 1.A.6) family.</text>
</comment>
<keyword evidence="10 12" id="KW-0739">Sodium transport</keyword>
<protein>
    <submittedName>
        <fullName evidence="15">Uncharacterized protein</fullName>
    </submittedName>
</protein>
<evidence type="ECO:0000256" key="12">
    <source>
        <dbReference type="RuleBase" id="RU000679"/>
    </source>
</evidence>
<dbReference type="Gene3D" id="1.10.287.770">
    <property type="entry name" value="YojJ-like"/>
    <property type="match status" value="1"/>
</dbReference>
<gene>
    <name evidence="15" type="ORF">PVAND_011670</name>
</gene>
<evidence type="ECO:0000256" key="14">
    <source>
        <dbReference type="SAM" id="Phobius"/>
    </source>
</evidence>
<evidence type="ECO:0000256" key="8">
    <source>
        <dbReference type="ARBA" id="ARBA00023065"/>
    </source>
</evidence>
<organism evidence="15 16">
    <name type="scientific">Polypedilum vanderplanki</name>
    <name type="common">Sleeping chironomid midge</name>
    <dbReference type="NCBI Taxonomy" id="319348"/>
    <lineage>
        <taxon>Eukaryota</taxon>
        <taxon>Metazoa</taxon>
        <taxon>Ecdysozoa</taxon>
        <taxon>Arthropoda</taxon>
        <taxon>Hexapoda</taxon>
        <taxon>Insecta</taxon>
        <taxon>Pterygota</taxon>
        <taxon>Neoptera</taxon>
        <taxon>Endopterygota</taxon>
        <taxon>Diptera</taxon>
        <taxon>Nematocera</taxon>
        <taxon>Chironomoidea</taxon>
        <taxon>Chironomidae</taxon>
        <taxon>Chironominae</taxon>
        <taxon>Polypedilum</taxon>
        <taxon>Polypedilum</taxon>
    </lineage>
</organism>
<proteinExistence type="inferred from homology"/>
<name>A0A9J6CKB8_POLVA</name>
<dbReference type="AlphaFoldDB" id="A0A9J6CKB8"/>
<evidence type="ECO:0000256" key="10">
    <source>
        <dbReference type="ARBA" id="ARBA00023201"/>
    </source>
</evidence>
<evidence type="ECO:0000256" key="1">
    <source>
        <dbReference type="ARBA" id="ARBA00004141"/>
    </source>
</evidence>
<evidence type="ECO:0000313" key="16">
    <source>
        <dbReference type="Proteomes" id="UP001107558"/>
    </source>
</evidence>
<feature type="transmembrane region" description="Helical" evidence="14">
    <location>
        <begin position="501"/>
        <end position="521"/>
    </location>
</feature>
<keyword evidence="4 12" id="KW-0894">Sodium channel</keyword>
<keyword evidence="3 12" id="KW-0813">Transport</keyword>
<reference evidence="15" key="1">
    <citation type="submission" date="2021-03" db="EMBL/GenBank/DDBJ databases">
        <title>Chromosome level genome of the anhydrobiotic midge Polypedilum vanderplanki.</title>
        <authorList>
            <person name="Yoshida Y."/>
            <person name="Kikawada T."/>
            <person name="Gusev O."/>
        </authorList>
    </citation>
    <scope>NUCLEOTIDE SEQUENCE</scope>
    <source>
        <strain evidence="15">NIAS01</strain>
        <tissue evidence="15">Whole body or cell culture</tissue>
    </source>
</reference>
<dbReference type="Pfam" id="PF00858">
    <property type="entry name" value="ASC"/>
    <property type="match status" value="1"/>
</dbReference>
<evidence type="ECO:0000313" key="15">
    <source>
        <dbReference type="EMBL" id="KAG5682311.1"/>
    </source>
</evidence>
<evidence type="ECO:0000256" key="11">
    <source>
        <dbReference type="ARBA" id="ARBA00023303"/>
    </source>
</evidence>
<keyword evidence="11 12" id="KW-0407">Ion channel</keyword>
<comment type="caution">
    <text evidence="15">The sequence shown here is derived from an EMBL/GenBank/DDBJ whole genome shotgun (WGS) entry which is preliminary data.</text>
</comment>
<keyword evidence="16" id="KW-1185">Reference proteome</keyword>
<evidence type="ECO:0000256" key="6">
    <source>
        <dbReference type="ARBA" id="ARBA00022989"/>
    </source>
</evidence>
<evidence type="ECO:0000256" key="9">
    <source>
        <dbReference type="ARBA" id="ARBA00023136"/>
    </source>
</evidence>
<evidence type="ECO:0000256" key="4">
    <source>
        <dbReference type="ARBA" id="ARBA00022461"/>
    </source>
</evidence>
<keyword evidence="9 14" id="KW-0472">Membrane</keyword>
<dbReference type="GO" id="GO:0005886">
    <property type="term" value="C:plasma membrane"/>
    <property type="evidence" value="ECO:0007669"/>
    <property type="project" value="TreeGrafter"/>
</dbReference>
<dbReference type="Proteomes" id="UP001107558">
    <property type="component" value="Chromosome 1"/>
</dbReference>
<feature type="region of interest" description="Disordered" evidence="13">
    <location>
        <begin position="538"/>
        <end position="564"/>
    </location>
</feature>
<dbReference type="PRINTS" id="PR01078">
    <property type="entry name" value="AMINACHANNEL"/>
</dbReference>
<evidence type="ECO:0000256" key="3">
    <source>
        <dbReference type="ARBA" id="ARBA00022448"/>
    </source>
</evidence>
<keyword evidence="5 12" id="KW-0812">Transmembrane</keyword>
<feature type="compositionally biased region" description="Basic and acidic residues" evidence="13">
    <location>
        <begin position="538"/>
        <end position="550"/>
    </location>
</feature>
<dbReference type="Gene3D" id="1.10.287.820">
    <property type="entry name" value="Acid-sensing ion channel domain"/>
    <property type="match status" value="1"/>
</dbReference>
<evidence type="ECO:0000256" key="13">
    <source>
        <dbReference type="SAM" id="MobiDB-lite"/>
    </source>
</evidence>
<dbReference type="OrthoDB" id="6021021at2759"/>
<keyword evidence="6 14" id="KW-1133">Transmembrane helix</keyword>
<dbReference type="EMBL" id="JADBJN010000001">
    <property type="protein sequence ID" value="KAG5682311.1"/>
    <property type="molecule type" value="Genomic_DNA"/>
</dbReference>
<feature type="transmembrane region" description="Helical" evidence="14">
    <location>
        <begin position="69"/>
        <end position="90"/>
    </location>
</feature>
<comment type="subcellular location">
    <subcellularLocation>
        <location evidence="1">Membrane</location>
        <topology evidence="1">Multi-pass membrane protein</topology>
    </subcellularLocation>
</comment>
<accession>A0A9J6CKB8</accession>
<evidence type="ECO:0000256" key="5">
    <source>
        <dbReference type="ARBA" id="ARBA00022692"/>
    </source>
</evidence>
<evidence type="ECO:0000256" key="7">
    <source>
        <dbReference type="ARBA" id="ARBA00023053"/>
    </source>
</evidence>
<dbReference type="PANTHER" id="PTHR11690:SF288">
    <property type="entry name" value="AMILORIDE-SENSITIVE NA+ CHANNEL-RELATED"/>
    <property type="match status" value="1"/>
</dbReference>
<dbReference type="GO" id="GO:0015280">
    <property type="term" value="F:ligand-gated sodium channel activity"/>
    <property type="evidence" value="ECO:0007669"/>
    <property type="project" value="TreeGrafter"/>
</dbReference>
<keyword evidence="8 12" id="KW-0406">Ion transport</keyword>
<keyword evidence="7" id="KW-0915">Sodium</keyword>